<dbReference type="Pfam" id="PF01796">
    <property type="entry name" value="OB_ChsH2_C"/>
    <property type="match status" value="1"/>
</dbReference>
<dbReference type="Gene3D" id="6.10.30.10">
    <property type="match status" value="1"/>
</dbReference>
<dbReference type="EMBL" id="JBHSWV010000297">
    <property type="protein sequence ID" value="MFC6766803.1"/>
    <property type="molecule type" value="Genomic_DNA"/>
</dbReference>
<accession>A0ABD5SU68</accession>
<dbReference type="SUPFAM" id="SSF50249">
    <property type="entry name" value="Nucleic acid-binding proteins"/>
    <property type="match status" value="1"/>
</dbReference>
<evidence type="ECO:0000259" key="1">
    <source>
        <dbReference type="Pfam" id="PF01796"/>
    </source>
</evidence>
<organism evidence="3 4">
    <name type="scientific">Natrinema soli</name>
    <dbReference type="NCBI Taxonomy" id="1930624"/>
    <lineage>
        <taxon>Archaea</taxon>
        <taxon>Methanobacteriati</taxon>
        <taxon>Methanobacteriota</taxon>
        <taxon>Stenosarchaea group</taxon>
        <taxon>Halobacteria</taxon>
        <taxon>Halobacteriales</taxon>
        <taxon>Natrialbaceae</taxon>
        <taxon>Natrinema</taxon>
    </lineage>
</organism>
<sequence>MGSRVHPEYGESASLVVDGTIRIAEDGAPVLVGTECTNCHYVGFPPTSFCRRCLSENVTSVDLSREGELRTYTIVRTGQEGFEAPYACGYVSLPEGVRLYSLLTGWESGGLEVGTSVRLILDKITVDSESNEPLFGHCFRLGAGDADD</sequence>
<dbReference type="Proteomes" id="UP001596383">
    <property type="component" value="Unassembled WGS sequence"/>
</dbReference>
<dbReference type="AlphaFoldDB" id="A0ABD5SU68"/>
<name>A0ABD5SU68_9EURY</name>
<dbReference type="InterPro" id="IPR052513">
    <property type="entry name" value="Thioester_dehydratase-like"/>
</dbReference>
<dbReference type="InterPro" id="IPR022002">
    <property type="entry name" value="ChsH2_Znr"/>
</dbReference>
<dbReference type="InterPro" id="IPR002878">
    <property type="entry name" value="ChsH2_C"/>
</dbReference>
<dbReference type="InterPro" id="IPR012340">
    <property type="entry name" value="NA-bd_OB-fold"/>
</dbReference>
<comment type="caution">
    <text evidence="3">The sequence shown here is derived from an EMBL/GenBank/DDBJ whole genome shotgun (WGS) entry which is preliminary data.</text>
</comment>
<dbReference type="RefSeq" id="WP_273739749.1">
    <property type="nucleotide sequence ID" value="NZ_JAQIVI010000297.1"/>
</dbReference>
<protein>
    <submittedName>
        <fullName evidence="3">Zn-ribbon domain-containing OB-fold protein</fullName>
    </submittedName>
</protein>
<dbReference type="PANTHER" id="PTHR34075">
    <property type="entry name" value="BLR3430 PROTEIN"/>
    <property type="match status" value="1"/>
</dbReference>
<dbReference type="Pfam" id="PF12172">
    <property type="entry name" value="zf-ChsH2"/>
    <property type="match status" value="1"/>
</dbReference>
<feature type="domain" description="ChsH2 C-terminal OB-fold" evidence="1">
    <location>
        <begin position="61"/>
        <end position="119"/>
    </location>
</feature>
<feature type="domain" description="ChsH2 rubredoxin-like zinc ribbon" evidence="2">
    <location>
        <begin position="30"/>
        <end position="58"/>
    </location>
</feature>
<dbReference type="PANTHER" id="PTHR34075:SF5">
    <property type="entry name" value="BLR3430 PROTEIN"/>
    <property type="match status" value="1"/>
</dbReference>
<evidence type="ECO:0000313" key="3">
    <source>
        <dbReference type="EMBL" id="MFC6766803.1"/>
    </source>
</evidence>
<reference evidence="3 4" key="1">
    <citation type="journal article" date="2019" name="Int. J. Syst. Evol. Microbiol.">
        <title>The Global Catalogue of Microorganisms (GCM) 10K type strain sequencing project: providing services to taxonomists for standard genome sequencing and annotation.</title>
        <authorList>
            <consortium name="The Broad Institute Genomics Platform"/>
            <consortium name="The Broad Institute Genome Sequencing Center for Infectious Disease"/>
            <person name="Wu L."/>
            <person name="Ma J."/>
        </authorList>
    </citation>
    <scope>NUCLEOTIDE SEQUENCE [LARGE SCALE GENOMIC DNA]</scope>
    <source>
        <strain evidence="3 4">LMG 29247</strain>
    </source>
</reference>
<keyword evidence="4" id="KW-1185">Reference proteome</keyword>
<evidence type="ECO:0000313" key="4">
    <source>
        <dbReference type="Proteomes" id="UP001596383"/>
    </source>
</evidence>
<gene>
    <name evidence="3" type="ORF">ACFQE6_17970</name>
</gene>
<proteinExistence type="predicted"/>
<evidence type="ECO:0000259" key="2">
    <source>
        <dbReference type="Pfam" id="PF12172"/>
    </source>
</evidence>